<evidence type="ECO:0000256" key="4">
    <source>
        <dbReference type="RuleBase" id="RU003719"/>
    </source>
</evidence>
<keyword evidence="8" id="KW-1185">Reference proteome</keyword>
<feature type="domain" description="D-isomer specific 2-hydroxyacid dehydrogenase catalytic" evidence="5">
    <location>
        <begin position="41"/>
        <end position="310"/>
    </location>
</feature>
<keyword evidence="3" id="KW-0520">NAD</keyword>
<dbReference type="EMBL" id="FOOG01000002">
    <property type="protein sequence ID" value="SFF58738.1"/>
    <property type="molecule type" value="Genomic_DNA"/>
</dbReference>
<evidence type="ECO:0000259" key="6">
    <source>
        <dbReference type="Pfam" id="PF02826"/>
    </source>
</evidence>
<dbReference type="GO" id="GO:0016616">
    <property type="term" value="F:oxidoreductase activity, acting on the CH-OH group of donors, NAD or NADP as acceptor"/>
    <property type="evidence" value="ECO:0007669"/>
    <property type="project" value="InterPro"/>
</dbReference>
<organism evidence="7 8">
    <name type="scientific">Halobacillus alkaliphilus</name>
    <dbReference type="NCBI Taxonomy" id="396056"/>
    <lineage>
        <taxon>Bacteria</taxon>
        <taxon>Bacillati</taxon>
        <taxon>Bacillota</taxon>
        <taxon>Bacilli</taxon>
        <taxon>Bacillales</taxon>
        <taxon>Bacillaceae</taxon>
        <taxon>Halobacillus</taxon>
    </lineage>
</organism>
<evidence type="ECO:0000256" key="3">
    <source>
        <dbReference type="ARBA" id="ARBA00023027"/>
    </source>
</evidence>
<dbReference type="SUPFAM" id="SSF52283">
    <property type="entry name" value="Formate/glycerate dehydrogenase catalytic domain-like"/>
    <property type="match status" value="1"/>
</dbReference>
<keyword evidence="2 4" id="KW-0560">Oxidoreductase</keyword>
<protein>
    <submittedName>
        <fullName evidence="7">Phosphoglycerate dehydrogenase</fullName>
    </submittedName>
</protein>
<sequence>MINYPEMLPGVRNINLLITGAYNYTNAQVRELESMGFEIIHVQEEREPLQIDVSNIHGVICNSLFLYNDISEFKNLKFVQLTSAGLDRIPLDYIKEMDIKLFNAKGVYSIPMAEWAILKILEIYKKSKDFYKQQYNKEWIKQRDLLELYGKTAAIIGLGDVGNEIAKRLKVFGVKVLAVGRTIKHSHFIDEYYLNYDLNNVLSKSDIVILTLPLTSETHYLFDANRITFMKENSVLINLSRGGIINELALMDSIQNGKFSGVSLDVFEEEPLQESSILWENEKVFVTPHNSFISDNVMERMFTTIKENLNSITIPNKL</sequence>
<dbReference type="Proteomes" id="UP000198897">
    <property type="component" value="Unassembled WGS sequence"/>
</dbReference>
<dbReference type="InterPro" id="IPR006139">
    <property type="entry name" value="D-isomer_2_OHA_DH_cat_dom"/>
</dbReference>
<dbReference type="InterPro" id="IPR006140">
    <property type="entry name" value="D-isomer_DH_NAD-bd"/>
</dbReference>
<dbReference type="PANTHER" id="PTHR43333:SF1">
    <property type="entry name" value="D-ISOMER SPECIFIC 2-HYDROXYACID DEHYDROGENASE NAD-BINDING DOMAIN-CONTAINING PROTEIN"/>
    <property type="match status" value="1"/>
</dbReference>
<evidence type="ECO:0000313" key="7">
    <source>
        <dbReference type="EMBL" id="SFF58738.1"/>
    </source>
</evidence>
<name>A0A1I2JXD8_9BACI</name>
<accession>A0A1I2JXD8</accession>
<dbReference type="PANTHER" id="PTHR43333">
    <property type="entry name" value="2-HACID_DH_C DOMAIN-CONTAINING PROTEIN"/>
    <property type="match status" value="1"/>
</dbReference>
<feature type="domain" description="D-isomer specific 2-hydroxyacid dehydrogenase NAD-binding" evidence="6">
    <location>
        <begin position="120"/>
        <end position="290"/>
    </location>
</feature>
<dbReference type="InterPro" id="IPR036291">
    <property type="entry name" value="NAD(P)-bd_dom_sf"/>
</dbReference>
<reference evidence="8" key="1">
    <citation type="submission" date="2016-10" db="EMBL/GenBank/DDBJ databases">
        <authorList>
            <person name="Varghese N."/>
            <person name="Submissions S."/>
        </authorList>
    </citation>
    <scope>NUCLEOTIDE SEQUENCE [LARGE SCALE GENOMIC DNA]</scope>
    <source>
        <strain evidence="8">FP5</strain>
    </source>
</reference>
<evidence type="ECO:0000256" key="1">
    <source>
        <dbReference type="ARBA" id="ARBA00005854"/>
    </source>
</evidence>
<proteinExistence type="inferred from homology"/>
<dbReference type="AlphaFoldDB" id="A0A1I2JXD8"/>
<dbReference type="InterPro" id="IPR029753">
    <property type="entry name" value="D-isomer_DH_CS"/>
</dbReference>
<dbReference type="PROSITE" id="PS00671">
    <property type="entry name" value="D_2_HYDROXYACID_DH_3"/>
    <property type="match status" value="1"/>
</dbReference>
<gene>
    <name evidence="7" type="ORF">SAMN05216353_102199</name>
</gene>
<dbReference type="Pfam" id="PF02826">
    <property type="entry name" value="2-Hacid_dh_C"/>
    <property type="match status" value="1"/>
</dbReference>
<dbReference type="Gene3D" id="3.40.50.720">
    <property type="entry name" value="NAD(P)-binding Rossmann-like Domain"/>
    <property type="match status" value="2"/>
</dbReference>
<dbReference type="OrthoDB" id="9805416at2"/>
<dbReference type="GO" id="GO:0051287">
    <property type="term" value="F:NAD binding"/>
    <property type="evidence" value="ECO:0007669"/>
    <property type="project" value="InterPro"/>
</dbReference>
<dbReference type="Pfam" id="PF00389">
    <property type="entry name" value="2-Hacid_dh"/>
    <property type="match status" value="1"/>
</dbReference>
<dbReference type="RefSeq" id="WP_089749805.1">
    <property type="nucleotide sequence ID" value="NZ_FOOG01000002.1"/>
</dbReference>
<dbReference type="SUPFAM" id="SSF51735">
    <property type="entry name" value="NAD(P)-binding Rossmann-fold domains"/>
    <property type="match status" value="1"/>
</dbReference>
<evidence type="ECO:0000256" key="2">
    <source>
        <dbReference type="ARBA" id="ARBA00023002"/>
    </source>
</evidence>
<comment type="similarity">
    <text evidence="1 4">Belongs to the D-isomer specific 2-hydroxyacid dehydrogenase family.</text>
</comment>
<evidence type="ECO:0000259" key="5">
    <source>
        <dbReference type="Pfam" id="PF00389"/>
    </source>
</evidence>
<evidence type="ECO:0000313" key="8">
    <source>
        <dbReference type="Proteomes" id="UP000198897"/>
    </source>
</evidence>